<evidence type="ECO:0008006" key="5">
    <source>
        <dbReference type="Google" id="ProtNLM"/>
    </source>
</evidence>
<feature type="compositionally biased region" description="Basic residues" evidence="2">
    <location>
        <begin position="1"/>
        <end position="11"/>
    </location>
</feature>
<evidence type="ECO:0000313" key="3">
    <source>
        <dbReference type="EMBL" id="KAK7676728.1"/>
    </source>
</evidence>
<feature type="coiled-coil region" evidence="1">
    <location>
        <begin position="268"/>
        <end position="302"/>
    </location>
</feature>
<gene>
    <name evidence="3" type="ORF">QCA50_020304</name>
</gene>
<keyword evidence="4" id="KW-1185">Reference proteome</keyword>
<feature type="region of interest" description="Disordered" evidence="2">
    <location>
        <begin position="1"/>
        <end position="38"/>
    </location>
</feature>
<dbReference type="Proteomes" id="UP001385951">
    <property type="component" value="Unassembled WGS sequence"/>
</dbReference>
<proteinExistence type="predicted"/>
<dbReference type="EMBL" id="JASBNA010000106">
    <property type="protein sequence ID" value="KAK7676728.1"/>
    <property type="molecule type" value="Genomic_DNA"/>
</dbReference>
<name>A0AAW0FGP1_9APHY</name>
<organism evidence="3 4">
    <name type="scientific">Cerrena zonata</name>
    <dbReference type="NCBI Taxonomy" id="2478898"/>
    <lineage>
        <taxon>Eukaryota</taxon>
        <taxon>Fungi</taxon>
        <taxon>Dikarya</taxon>
        <taxon>Basidiomycota</taxon>
        <taxon>Agaricomycotina</taxon>
        <taxon>Agaricomycetes</taxon>
        <taxon>Polyporales</taxon>
        <taxon>Cerrenaceae</taxon>
        <taxon>Cerrena</taxon>
    </lineage>
</organism>
<reference evidence="3 4" key="1">
    <citation type="submission" date="2022-09" db="EMBL/GenBank/DDBJ databases">
        <authorList>
            <person name="Palmer J.M."/>
        </authorList>
    </citation>
    <scope>NUCLEOTIDE SEQUENCE [LARGE SCALE GENOMIC DNA]</scope>
    <source>
        <strain evidence="3 4">DSM 7382</strain>
    </source>
</reference>
<comment type="caution">
    <text evidence="3">The sequence shown here is derived from an EMBL/GenBank/DDBJ whole genome shotgun (WGS) entry which is preliminary data.</text>
</comment>
<accession>A0AAW0FGP1</accession>
<evidence type="ECO:0000256" key="1">
    <source>
        <dbReference type="SAM" id="Coils"/>
    </source>
</evidence>
<sequence>MPHWTFKRSKAHAKDTDSFSSASNADLQQHSPNTSTGGFNARITELFTNTSAVDRQGRVRDAVKQLVVDVELVERSFVIALQGMQRAREHASSDGFRYELDGLIEKWKRYQTEFRNLLWKSRGIAGEAMNTVQDLTEVFFTQILIDQDNADGNAGIRDAIDEYSKSLDDKRERGQRVIDGFKELSHLVELFKNDWESLVEHHPTIFNSLKTEITLKINEAVLKLKEYRIQIVSLASHESIFKALSIVVNICWQQFTMTSDANFLSPSIKRLRELHAEKKIEVDKLRSQRAETLKDIQDLREILDFLSGSDDTFDTIQMKLMDLASVWTAIQGDLQQLNLWLGKLANPEFTNPQMRIRVYNGRVEIARKLYALLKDILSEYLYAVAERPHLFARRLGMD</sequence>
<protein>
    <recommendedName>
        <fullName evidence="5">Dynein heavy chain tail domain-containing protein</fullName>
    </recommendedName>
</protein>
<dbReference type="AlphaFoldDB" id="A0AAW0FGP1"/>
<evidence type="ECO:0000256" key="2">
    <source>
        <dbReference type="SAM" id="MobiDB-lite"/>
    </source>
</evidence>
<evidence type="ECO:0000313" key="4">
    <source>
        <dbReference type="Proteomes" id="UP001385951"/>
    </source>
</evidence>
<keyword evidence="1" id="KW-0175">Coiled coil</keyword>
<feature type="compositionally biased region" description="Polar residues" evidence="2">
    <location>
        <begin position="18"/>
        <end position="38"/>
    </location>
</feature>